<organism evidence="4 5">
    <name type="scientific">Pseudohalocynthiibacter aestuariivivens</name>
    <dbReference type="NCBI Taxonomy" id="1591409"/>
    <lineage>
        <taxon>Bacteria</taxon>
        <taxon>Pseudomonadati</taxon>
        <taxon>Pseudomonadota</taxon>
        <taxon>Alphaproteobacteria</taxon>
        <taxon>Rhodobacterales</taxon>
        <taxon>Paracoccaceae</taxon>
        <taxon>Pseudohalocynthiibacter</taxon>
    </lineage>
</organism>
<dbReference type="RefSeq" id="WP_213889438.1">
    <property type="nucleotide sequence ID" value="NZ_JAGFNU010000006.1"/>
</dbReference>
<keyword evidence="2 4" id="KW-0489">Methyltransferase</keyword>
<reference evidence="4 5" key="1">
    <citation type="submission" date="2024-09" db="EMBL/GenBank/DDBJ databases">
        <authorList>
            <person name="Sun Q."/>
            <person name="Mori K."/>
        </authorList>
    </citation>
    <scope>NUCLEOTIDE SEQUENCE [LARGE SCALE GENOMIC DNA]</scope>
    <source>
        <strain evidence="4 5">CECT 8726</strain>
    </source>
</reference>
<evidence type="ECO:0000256" key="3">
    <source>
        <dbReference type="ARBA" id="ARBA00022679"/>
    </source>
</evidence>
<dbReference type="GO" id="GO:0032259">
    <property type="term" value="P:methylation"/>
    <property type="evidence" value="ECO:0007669"/>
    <property type="project" value="UniProtKB-KW"/>
</dbReference>
<evidence type="ECO:0000313" key="5">
    <source>
        <dbReference type="Proteomes" id="UP001589683"/>
    </source>
</evidence>
<dbReference type="Pfam" id="PF06253">
    <property type="entry name" value="MTTB"/>
    <property type="match status" value="1"/>
</dbReference>
<comment type="caution">
    <text evidence="4">The sequence shown here is derived from an EMBL/GenBank/DDBJ whole genome shotgun (WGS) entry which is preliminary data.</text>
</comment>
<dbReference type="Proteomes" id="UP001589683">
    <property type="component" value="Unassembled WGS sequence"/>
</dbReference>
<accession>A0ABV5JIL7</accession>
<dbReference type="Gene3D" id="3.20.20.480">
    <property type="entry name" value="Trimethylamine methyltransferase-like"/>
    <property type="match status" value="1"/>
</dbReference>
<gene>
    <name evidence="4" type="ORF">ACFFUT_15665</name>
</gene>
<dbReference type="InterPro" id="IPR038601">
    <property type="entry name" value="MttB-like_sf"/>
</dbReference>
<evidence type="ECO:0000313" key="4">
    <source>
        <dbReference type="EMBL" id="MFB9233229.1"/>
    </source>
</evidence>
<keyword evidence="5" id="KW-1185">Reference proteome</keyword>
<dbReference type="EMBL" id="JBHMEA010000048">
    <property type="protein sequence ID" value="MFB9233229.1"/>
    <property type="molecule type" value="Genomic_DNA"/>
</dbReference>
<protein>
    <submittedName>
        <fullName evidence="4">Trimethylamine methyltransferase family protein</fullName>
    </submittedName>
</protein>
<name>A0ABV5JIL7_9RHOB</name>
<evidence type="ECO:0000256" key="1">
    <source>
        <dbReference type="ARBA" id="ARBA00007137"/>
    </source>
</evidence>
<dbReference type="InterPro" id="IPR010426">
    <property type="entry name" value="MTTB_MeTrfase"/>
</dbReference>
<proteinExistence type="inferred from homology"/>
<evidence type="ECO:0000256" key="2">
    <source>
        <dbReference type="ARBA" id="ARBA00022603"/>
    </source>
</evidence>
<dbReference type="GO" id="GO:0008168">
    <property type="term" value="F:methyltransferase activity"/>
    <property type="evidence" value="ECO:0007669"/>
    <property type="project" value="UniProtKB-KW"/>
</dbReference>
<comment type="similarity">
    <text evidence="1">Belongs to the trimethylamine methyltransferase family.</text>
</comment>
<keyword evidence="3" id="KW-0808">Transferase</keyword>
<sequence>MKFFSYLTDAEIQYVHASSLEILEETGLIVRNAKARKRFADHGAIVDNETELVRIPAEVVEKYRKMVPPTITLRGRDSAYDITFPRELPVVATASSAPDIVDPATGITRRSTSADIARIAHLVNTLPGFDLFSISTLADDAPSDQFSLTRFYAALKNCVKPVRTSVYDVREAKQVIRLGELITGSPEAYWERPFINFGYCSIVSPLTMDYDSTETMMYFAENGITAYGTIAPMGGLSTPLSLAGMLTIMNAEWLAVATLAQMSKEGTAQIYNFLPVFADMRDGAYAPGAIEIGMMNSAVCQMARFYNVPAGGYLGLTNSKVSDAQSGFEKGMSPLMGAMSGADFIVMGGLQDALMSFDFGQLMIDNEISMMIKRVREGFGFSKESASLQEIKDTGPAGMFADNPSTLERMHTATFMPELADRNLREKWELEGSSTIQQRALNKALEILSTPNSAALGADADARIRAEFEGIVAGESQLQEGWERIDIGSKLPTRARRINRRGKATQRH</sequence>